<dbReference type="AlphaFoldDB" id="A0A915J3A0"/>
<accession>A0A915J3A0</accession>
<keyword evidence="4" id="KW-0648">Protein biosynthesis</keyword>
<dbReference type="GO" id="GO:0003743">
    <property type="term" value="F:translation initiation factor activity"/>
    <property type="evidence" value="ECO:0007669"/>
    <property type="project" value="UniProtKB-KW"/>
</dbReference>
<evidence type="ECO:0000256" key="2">
    <source>
        <dbReference type="ARBA" id="ARBA00022540"/>
    </source>
</evidence>
<dbReference type="InterPro" id="IPR007783">
    <property type="entry name" value="eIF3d"/>
</dbReference>
<protein>
    <recommendedName>
        <fullName evidence="5">Eukaryotic translation initiation factor 3 subunit p66</fullName>
    </recommendedName>
</protein>
<feature type="compositionally biased region" description="Polar residues" evidence="6">
    <location>
        <begin position="1"/>
        <end position="10"/>
    </location>
</feature>
<reference evidence="8" key="1">
    <citation type="submission" date="2022-11" db="UniProtKB">
        <authorList>
            <consortium name="WormBaseParasite"/>
        </authorList>
    </citation>
    <scope>IDENTIFICATION</scope>
</reference>
<evidence type="ECO:0000256" key="6">
    <source>
        <dbReference type="SAM" id="MobiDB-lite"/>
    </source>
</evidence>
<dbReference type="OMA" id="DANNEKH"/>
<keyword evidence="1" id="KW-0963">Cytoplasm</keyword>
<evidence type="ECO:0000256" key="1">
    <source>
        <dbReference type="ARBA" id="ARBA00022490"/>
    </source>
</evidence>
<dbReference type="PANTHER" id="PTHR12399:SF0">
    <property type="entry name" value="EUKARYOTIC TRANSLATION INITIATION FACTOR 3 SUBUNIT D"/>
    <property type="match status" value="1"/>
</dbReference>
<dbReference type="Pfam" id="PF05091">
    <property type="entry name" value="eIF-3_zeta"/>
    <property type="match status" value="1"/>
</dbReference>
<dbReference type="Proteomes" id="UP000887565">
    <property type="component" value="Unplaced"/>
</dbReference>
<feature type="region of interest" description="Disordered" evidence="6">
    <location>
        <begin position="1"/>
        <end position="24"/>
    </location>
</feature>
<sequence length="236" mass="26860">MLQHYPTVSETAIEPPQEEGNHINSPEKLSLEAMFINASFSQQVLRQKTPIRTNRYRKWDLGNNIVMLCRCEHDGIMQDANNEKHFLTIRAFNEWDSRCCGGLEWTSKMDSQRGAVLATELKNNSCKLARWTMQAYLAGSDYIKFGYVSRAHVKDSSSHVILSTQQFRPAEFAAQINLNVDNAFGVLRVIVDLCMKQPAGQIFGVVRLYKIPSDSFESDIDEEDVGEDDDDDETEN</sequence>
<evidence type="ECO:0000256" key="4">
    <source>
        <dbReference type="ARBA" id="ARBA00022917"/>
    </source>
</evidence>
<dbReference type="GO" id="GO:0005852">
    <property type="term" value="C:eukaryotic translation initiation factor 3 complex"/>
    <property type="evidence" value="ECO:0007669"/>
    <property type="project" value="InterPro"/>
</dbReference>
<keyword evidence="3" id="KW-0694">RNA-binding</keyword>
<name>A0A915J3A0_ROMCU</name>
<evidence type="ECO:0000313" key="7">
    <source>
        <dbReference type="Proteomes" id="UP000887565"/>
    </source>
</evidence>
<organism evidence="7 8">
    <name type="scientific">Romanomermis culicivorax</name>
    <name type="common">Nematode worm</name>
    <dbReference type="NCBI Taxonomy" id="13658"/>
    <lineage>
        <taxon>Eukaryota</taxon>
        <taxon>Metazoa</taxon>
        <taxon>Ecdysozoa</taxon>
        <taxon>Nematoda</taxon>
        <taxon>Enoplea</taxon>
        <taxon>Dorylaimia</taxon>
        <taxon>Mermithida</taxon>
        <taxon>Mermithoidea</taxon>
        <taxon>Mermithidae</taxon>
        <taxon>Romanomermis</taxon>
    </lineage>
</organism>
<evidence type="ECO:0000256" key="3">
    <source>
        <dbReference type="ARBA" id="ARBA00022884"/>
    </source>
</evidence>
<dbReference type="GO" id="GO:0003723">
    <property type="term" value="F:RNA binding"/>
    <property type="evidence" value="ECO:0007669"/>
    <property type="project" value="UniProtKB-KW"/>
</dbReference>
<proteinExistence type="predicted"/>
<dbReference type="PANTHER" id="PTHR12399">
    <property type="entry name" value="EUKARYOTIC TRANSLATION INITIATION FACTOR 3 SUBUNIT 7"/>
    <property type="match status" value="1"/>
</dbReference>
<dbReference type="WBParaSite" id="nRc.2.0.1.t20937-RA">
    <property type="protein sequence ID" value="nRc.2.0.1.t20937-RA"/>
    <property type="gene ID" value="nRc.2.0.1.g20937"/>
</dbReference>
<keyword evidence="2" id="KW-0396">Initiation factor</keyword>
<evidence type="ECO:0000313" key="8">
    <source>
        <dbReference type="WBParaSite" id="nRc.2.0.1.t20937-RA"/>
    </source>
</evidence>
<evidence type="ECO:0000256" key="5">
    <source>
        <dbReference type="ARBA" id="ARBA00033202"/>
    </source>
</evidence>
<keyword evidence="7" id="KW-1185">Reference proteome</keyword>
<feature type="region of interest" description="Disordered" evidence="6">
    <location>
        <begin position="217"/>
        <end position="236"/>
    </location>
</feature>